<dbReference type="EC" id="2.1.1.294" evidence="2"/>
<keyword evidence="1" id="KW-0175">Coiled coil</keyword>
<gene>
    <name evidence="2" type="ORF">J2W52_003071</name>
</gene>
<evidence type="ECO:0000313" key="3">
    <source>
        <dbReference type="Proteomes" id="UP001250791"/>
    </source>
</evidence>
<protein>
    <submittedName>
        <fullName evidence="2">O-antigen chain-terminating methyltransferase</fullName>
        <ecNumber evidence="2">2.1.1.-</ecNumber>
        <ecNumber evidence="2">2.1.1.294</ecNumber>
        <ecNumber evidence="2">2.7.1.181</ecNumber>
    </submittedName>
</protein>
<accession>A0ABU1SR52</accession>
<keyword evidence="2" id="KW-0489">Methyltransferase</keyword>
<dbReference type="Proteomes" id="UP001250791">
    <property type="component" value="Unassembled WGS sequence"/>
</dbReference>
<evidence type="ECO:0000256" key="1">
    <source>
        <dbReference type="SAM" id="Coils"/>
    </source>
</evidence>
<dbReference type="SUPFAM" id="SSF53335">
    <property type="entry name" value="S-adenosyl-L-methionine-dependent methyltransferases"/>
    <property type="match status" value="1"/>
</dbReference>
<comment type="caution">
    <text evidence="2">The sequence shown here is derived from an EMBL/GenBank/DDBJ whole genome shotgun (WGS) entry which is preliminary data.</text>
</comment>
<dbReference type="EC" id="2.1.1.-" evidence="2"/>
<dbReference type="RefSeq" id="WP_310231625.1">
    <property type="nucleotide sequence ID" value="NZ_JAVDUP010000003.1"/>
</dbReference>
<name>A0ABU1SR52_9HYPH</name>
<dbReference type="Pfam" id="PF13489">
    <property type="entry name" value="Methyltransf_23"/>
    <property type="match status" value="1"/>
</dbReference>
<dbReference type="EMBL" id="JAVDUP010000003">
    <property type="protein sequence ID" value="MDR6901447.1"/>
    <property type="molecule type" value="Genomic_DNA"/>
</dbReference>
<keyword evidence="3" id="KW-1185">Reference proteome</keyword>
<dbReference type="GO" id="GO:0032259">
    <property type="term" value="P:methylation"/>
    <property type="evidence" value="ECO:0007669"/>
    <property type="project" value="UniProtKB-KW"/>
</dbReference>
<sequence>MSSGLFYRAFEEKFRGDRAEIAKRLEVYLPFVKPLLDDGGTRRVIDLGCGRGEWLELMQSIGMIPHGVDLDDGMLEDCFARNLSAEKLDAIACLKSLPDESQAIVSGFHIAEHLHFEVLQKLISESLRVLRPGGLLILETPNAENVSVGTLTFHMDPTHNRPLPPGLLSFLPRFYGYARAVAIRLQENGALRQSGDVHLIDVFQGVSPDYAVVAQKAAPSKFLQKFDGPFNADYGLTLDVLSQRFEARLISAAEFEVRSQATDEAIANASVSISELKSEFDRVRQDLARIQQEFDLLRKEKDVLREEIDNYQQRLMDVYKSSSWRLMAPFRKTMGTLRRLRHAHQTVILNIKIFIADILRRFIRFAVARPTLRRVAVRLLSWSPRTTDRLKRLIVPGPVEQSGHFDHRIDHADLSPHAKRIFEKFKSATER</sequence>
<dbReference type="InterPro" id="IPR029063">
    <property type="entry name" value="SAM-dependent_MTases_sf"/>
</dbReference>
<dbReference type="CDD" id="cd02440">
    <property type="entry name" value="AdoMet_MTases"/>
    <property type="match status" value="1"/>
</dbReference>
<reference evidence="2 3" key="1">
    <citation type="submission" date="2023-07" db="EMBL/GenBank/DDBJ databases">
        <title>Sorghum-associated microbial communities from plants grown in Nebraska, USA.</title>
        <authorList>
            <person name="Schachtman D."/>
        </authorList>
    </citation>
    <scope>NUCLEOTIDE SEQUENCE [LARGE SCALE GENOMIC DNA]</scope>
    <source>
        <strain evidence="2 3">3199</strain>
    </source>
</reference>
<dbReference type="GO" id="GO:0008168">
    <property type="term" value="F:methyltransferase activity"/>
    <property type="evidence" value="ECO:0007669"/>
    <property type="project" value="UniProtKB-KW"/>
</dbReference>
<proteinExistence type="predicted"/>
<dbReference type="EC" id="2.7.1.181" evidence="2"/>
<keyword evidence="2" id="KW-0808">Transferase</keyword>
<organism evidence="2 3">
    <name type="scientific">Rhizobium miluonense</name>
    <dbReference type="NCBI Taxonomy" id="411945"/>
    <lineage>
        <taxon>Bacteria</taxon>
        <taxon>Pseudomonadati</taxon>
        <taxon>Pseudomonadota</taxon>
        <taxon>Alphaproteobacteria</taxon>
        <taxon>Hyphomicrobiales</taxon>
        <taxon>Rhizobiaceae</taxon>
        <taxon>Rhizobium/Agrobacterium group</taxon>
        <taxon>Rhizobium</taxon>
    </lineage>
</organism>
<evidence type="ECO:0000313" key="2">
    <source>
        <dbReference type="EMBL" id="MDR6901447.1"/>
    </source>
</evidence>
<dbReference type="Gene3D" id="3.40.50.150">
    <property type="entry name" value="Vaccinia Virus protein VP39"/>
    <property type="match status" value="1"/>
</dbReference>
<feature type="coiled-coil region" evidence="1">
    <location>
        <begin position="273"/>
        <end position="321"/>
    </location>
</feature>